<organism evidence="9 10">
    <name type="scientific">Mucor flavus</name>
    <dbReference type="NCBI Taxonomy" id="439312"/>
    <lineage>
        <taxon>Eukaryota</taxon>
        <taxon>Fungi</taxon>
        <taxon>Fungi incertae sedis</taxon>
        <taxon>Mucoromycota</taxon>
        <taxon>Mucoromycotina</taxon>
        <taxon>Mucoromycetes</taxon>
        <taxon>Mucorales</taxon>
        <taxon>Mucorineae</taxon>
        <taxon>Mucoraceae</taxon>
        <taxon>Mucor</taxon>
    </lineage>
</organism>
<dbReference type="PROSITE" id="PS50888">
    <property type="entry name" value="BHLH"/>
    <property type="match status" value="1"/>
</dbReference>
<evidence type="ECO:0000313" key="9">
    <source>
        <dbReference type="EMBL" id="GAA5808309.1"/>
    </source>
</evidence>
<keyword evidence="4" id="KW-0804">Transcription</keyword>
<dbReference type="Gene3D" id="4.10.280.10">
    <property type="entry name" value="Helix-loop-helix DNA-binding domain"/>
    <property type="match status" value="1"/>
</dbReference>
<feature type="coiled-coil region" evidence="6">
    <location>
        <begin position="132"/>
        <end position="159"/>
    </location>
</feature>
<keyword evidence="3" id="KW-0238">DNA-binding</keyword>
<evidence type="ECO:0000256" key="2">
    <source>
        <dbReference type="ARBA" id="ARBA00023015"/>
    </source>
</evidence>
<proteinExistence type="predicted"/>
<dbReference type="PANTHER" id="PTHR45776">
    <property type="entry name" value="MIP04163P"/>
    <property type="match status" value="1"/>
</dbReference>
<gene>
    <name evidence="9" type="ORF">MFLAVUS_001699</name>
</gene>
<feature type="compositionally biased region" description="Polar residues" evidence="7">
    <location>
        <begin position="1"/>
        <end position="13"/>
    </location>
</feature>
<sequence>MSNTSPIITTSAASDRLAQTDADNMNYDTTPTPSFKPQPSISSVSSRKYYPQESKESWAVTTPTESNDEMQQRHMQQLFDKKRRRRESHNAVERRRRDNINERIFELSTLLPERDASKNNKGTILRKSVDHIRLLHEKVNQYQQRVQELESMLDMYRIRWGDLSNTNTANTTTSNTANSHNNQSLDLSAIQPHLHHHYNQRE</sequence>
<dbReference type="SMART" id="SM00353">
    <property type="entry name" value="HLH"/>
    <property type="match status" value="1"/>
</dbReference>
<keyword evidence="6" id="KW-0175">Coiled coil</keyword>
<dbReference type="PANTHER" id="PTHR45776:SF2">
    <property type="entry name" value="MIP04163P"/>
    <property type="match status" value="1"/>
</dbReference>
<reference evidence="9 10" key="1">
    <citation type="submission" date="2024-04" db="EMBL/GenBank/DDBJ databases">
        <title>genome sequences of Mucor flavus KT1a and Helicostylum pulchrum KT1b strains isolated from the surface of a dry-aged beef.</title>
        <authorList>
            <person name="Toyotome T."/>
            <person name="Hosono M."/>
            <person name="Torimaru M."/>
            <person name="Fukuda K."/>
            <person name="Mikami N."/>
        </authorList>
    </citation>
    <scope>NUCLEOTIDE SEQUENCE [LARGE SCALE GENOMIC DNA]</scope>
    <source>
        <strain evidence="9 10">KT1a</strain>
    </source>
</reference>
<dbReference type="Proteomes" id="UP001473302">
    <property type="component" value="Unassembled WGS sequence"/>
</dbReference>
<dbReference type="InterPro" id="IPR036638">
    <property type="entry name" value="HLH_DNA-bd_sf"/>
</dbReference>
<dbReference type="InterPro" id="IPR011598">
    <property type="entry name" value="bHLH_dom"/>
</dbReference>
<keyword evidence="2" id="KW-0805">Transcription regulation</keyword>
<evidence type="ECO:0000256" key="5">
    <source>
        <dbReference type="ARBA" id="ARBA00023242"/>
    </source>
</evidence>
<dbReference type="EMBL" id="BAABUK010000003">
    <property type="protein sequence ID" value="GAA5808309.1"/>
    <property type="molecule type" value="Genomic_DNA"/>
</dbReference>
<protein>
    <recommendedName>
        <fullName evidence="8">BHLH domain-containing protein</fullName>
    </recommendedName>
</protein>
<evidence type="ECO:0000256" key="7">
    <source>
        <dbReference type="SAM" id="MobiDB-lite"/>
    </source>
</evidence>
<evidence type="ECO:0000313" key="10">
    <source>
        <dbReference type="Proteomes" id="UP001473302"/>
    </source>
</evidence>
<evidence type="ECO:0000256" key="6">
    <source>
        <dbReference type="SAM" id="Coils"/>
    </source>
</evidence>
<evidence type="ECO:0000256" key="3">
    <source>
        <dbReference type="ARBA" id="ARBA00023125"/>
    </source>
</evidence>
<feature type="compositionally biased region" description="Polar residues" evidence="7">
    <location>
        <begin position="21"/>
        <end position="46"/>
    </location>
</feature>
<comment type="caution">
    <text evidence="9">The sequence shown here is derived from an EMBL/GenBank/DDBJ whole genome shotgun (WGS) entry which is preliminary data.</text>
</comment>
<dbReference type="SUPFAM" id="SSF47459">
    <property type="entry name" value="HLH, helix-loop-helix DNA-binding domain"/>
    <property type="match status" value="1"/>
</dbReference>
<keyword evidence="10" id="KW-1185">Reference proteome</keyword>
<feature type="domain" description="BHLH" evidence="8">
    <location>
        <begin position="84"/>
        <end position="135"/>
    </location>
</feature>
<feature type="region of interest" description="Disordered" evidence="7">
    <location>
        <begin position="1"/>
        <end position="69"/>
    </location>
</feature>
<evidence type="ECO:0000259" key="8">
    <source>
        <dbReference type="PROSITE" id="PS50888"/>
    </source>
</evidence>
<name>A0ABP9YN86_9FUNG</name>
<comment type="subcellular location">
    <subcellularLocation>
        <location evidence="1">Nucleus</location>
    </subcellularLocation>
</comment>
<evidence type="ECO:0000256" key="1">
    <source>
        <dbReference type="ARBA" id="ARBA00004123"/>
    </source>
</evidence>
<evidence type="ECO:0000256" key="4">
    <source>
        <dbReference type="ARBA" id="ARBA00023163"/>
    </source>
</evidence>
<accession>A0ABP9YN86</accession>
<keyword evidence="5" id="KW-0539">Nucleus</keyword>
<dbReference type="Pfam" id="PF00010">
    <property type="entry name" value="HLH"/>
    <property type="match status" value="1"/>
</dbReference>